<evidence type="ECO:0000313" key="5">
    <source>
        <dbReference type="Proteomes" id="UP000252669"/>
    </source>
</evidence>
<evidence type="ECO:0000259" key="3">
    <source>
        <dbReference type="PROSITE" id="PS01124"/>
    </source>
</evidence>
<dbReference type="AlphaFoldDB" id="A0A366MS58"/>
<dbReference type="GO" id="GO:0003700">
    <property type="term" value="F:DNA-binding transcription factor activity"/>
    <property type="evidence" value="ECO:0007669"/>
    <property type="project" value="InterPro"/>
</dbReference>
<gene>
    <name evidence="4" type="ORF">CRU91_05935</name>
</gene>
<feature type="domain" description="HTH araC/xylS-type" evidence="3">
    <location>
        <begin position="238"/>
        <end position="320"/>
    </location>
</feature>
<keyword evidence="1" id="KW-0805">Transcription regulation</keyword>
<dbReference type="PANTHER" id="PTHR47893:SF1">
    <property type="entry name" value="REGULATORY PROTEIN PCHR"/>
    <property type="match status" value="1"/>
</dbReference>
<evidence type="ECO:0000256" key="1">
    <source>
        <dbReference type="ARBA" id="ARBA00023015"/>
    </source>
</evidence>
<evidence type="ECO:0000313" key="4">
    <source>
        <dbReference type="EMBL" id="RBQ29121.1"/>
    </source>
</evidence>
<keyword evidence="2" id="KW-0804">Transcription</keyword>
<dbReference type="SMART" id="SM00342">
    <property type="entry name" value="HTH_ARAC"/>
    <property type="match status" value="1"/>
</dbReference>
<dbReference type="SUPFAM" id="SSF46689">
    <property type="entry name" value="Homeodomain-like"/>
    <property type="match status" value="1"/>
</dbReference>
<dbReference type="InterPro" id="IPR053142">
    <property type="entry name" value="PchR_regulatory_protein"/>
</dbReference>
<dbReference type="EMBL" id="PDKB01000008">
    <property type="protein sequence ID" value="RBQ29121.1"/>
    <property type="molecule type" value="Genomic_DNA"/>
</dbReference>
<reference evidence="4 5" key="1">
    <citation type="submission" date="2017-10" db="EMBL/GenBank/DDBJ databases">
        <title>Genomics of the genus Arcobacter.</title>
        <authorList>
            <person name="Perez-Cataluna A."/>
            <person name="Figueras M.J."/>
        </authorList>
    </citation>
    <scope>NUCLEOTIDE SEQUENCE [LARGE SCALE GENOMIC DNA]</scope>
    <source>
        <strain evidence="4 5">CECT 9230</strain>
    </source>
</reference>
<name>A0A366MS58_9BACT</name>
<protein>
    <submittedName>
        <fullName evidence="4">AraC family transcriptional regulator</fullName>
    </submittedName>
</protein>
<proteinExistence type="predicted"/>
<dbReference type="PANTHER" id="PTHR47893">
    <property type="entry name" value="REGULATORY PROTEIN PCHR"/>
    <property type="match status" value="1"/>
</dbReference>
<dbReference type="InterPro" id="IPR018060">
    <property type="entry name" value="HTH_AraC"/>
</dbReference>
<accession>A0A366MS58</accession>
<comment type="caution">
    <text evidence="4">The sequence shown here is derived from an EMBL/GenBank/DDBJ whole genome shotgun (WGS) entry which is preliminary data.</text>
</comment>
<dbReference type="Proteomes" id="UP000252669">
    <property type="component" value="Unassembled WGS sequence"/>
</dbReference>
<dbReference type="Gene3D" id="1.10.10.60">
    <property type="entry name" value="Homeodomain-like"/>
    <property type="match status" value="1"/>
</dbReference>
<dbReference type="RefSeq" id="WP_113894302.1">
    <property type="nucleotide sequence ID" value="NZ_JANJGA010000009.1"/>
</dbReference>
<dbReference type="GO" id="GO:0043565">
    <property type="term" value="F:sequence-specific DNA binding"/>
    <property type="evidence" value="ECO:0007669"/>
    <property type="project" value="InterPro"/>
</dbReference>
<keyword evidence="5" id="KW-1185">Reference proteome</keyword>
<dbReference type="InterPro" id="IPR009057">
    <property type="entry name" value="Homeodomain-like_sf"/>
</dbReference>
<dbReference type="Pfam" id="PF12833">
    <property type="entry name" value="HTH_18"/>
    <property type="match status" value="1"/>
</dbReference>
<dbReference type="OrthoDB" id="5342385at2"/>
<organism evidence="4 5">
    <name type="scientific">Aliarcobacter vitoriensis</name>
    <dbReference type="NCBI Taxonomy" id="2011099"/>
    <lineage>
        <taxon>Bacteria</taxon>
        <taxon>Pseudomonadati</taxon>
        <taxon>Campylobacterota</taxon>
        <taxon>Epsilonproteobacteria</taxon>
        <taxon>Campylobacterales</taxon>
        <taxon>Arcobacteraceae</taxon>
        <taxon>Aliarcobacter</taxon>
    </lineage>
</organism>
<sequence>MSYTFTIDDISEFMSSSSNNDFTLSLPNDLGYMRSKKEVINDDILIFKTQAKSNENISIHSNSDVDILFINIILEGKMEYRANSSDKSELFKKNDLYIKYIDKCESTSKLEKNSFSKGLAIGIKSDFLEKYLSKEFCLLEKLRKSKDKNVSTFIHKQDTLANIKLANELFNSPFCGKLNDIYLQSKVLEIIYNEFNEVNNCFCKTKCSCENIKLSNDDIDALYRAKDIILLTQDFPDLPTLARKVAINEFKLKFGFKKLFNTTVGQMILEQKMLYAKQLLENSEYSVSEVAFYVGYKYQQSFSNAFFQFFGVRPKDVMKTRKYYY</sequence>
<evidence type="ECO:0000256" key="2">
    <source>
        <dbReference type="ARBA" id="ARBA00023163"/>
    </source>
</evidence>
<dbReference type="PROSITE" id="PS01124">
    <property type="entry name" value="HTH_ARAC_FAMILY_2"/>
    <property type="match status" value="1"/>
</dbReference>